<dbReference type="Proteomes" id="UP001638806">
    <property type="component" value="Unassembled WGS sequence"/>
</dbReference>
<evidence type="ECO:0000313" key="1">
    <source>
        <dbReference type="EMBL" id="KAL3965358.1"/>
    </source>
</evidence>
<organism evidence="1 2">
    <name type="scientific">Purpureocillium lilacinum</name>
    <name type="common">Paecilomyces lilacinus</name>
    <dbReference type="NCBI Taxonomy" id="33203"/>
    <lineage>
        <taxon>Eukaryota</taxon>
        <taxon>Fungi</taxon>
        <taxon>Dikarya</taxon>
        <taxon>Ascomycota</taxon>
        <taxon>Pezizomycotina</taxon>
        <taxon>Sordariomycetes</taxon>
        <taxon>Hypocreomycetidae</taxon>
        <taxon>Hypocreales</taxon>
        <taxon>Ophiocordycipitaceae</taxon>
        <taxon>Purpureocillium</taxon>
    </lineage>
</organism>
<name>A0ACC4EAW7_PURLI</name>
<reference evidence="1" key="1">
    <citation type="submission" date="2024-12" db="EMBL/GenBank/DDBJ databases">
        <title>Comparative genomics and development of molecular markers within Purpureocillium lilacinum and among Purpureocillium species.</title>
        <authorList>
            <person name="Yeh Z.-Y."/>
            <person name="Ni N.-T."/>
            <person name="Lo P.-H."/>
            <person name="Mushyakhwo K."/>
            <person name="Lin C.-F."/>
            <person name="Nai Y.-S."/>
        </authorList>
    </citation>
    <scope>NUCLEOTIDE SEQUENCE</scope>
    <source>
        <strain evidence="1">NCHU-NPUST-175</strain>
    </source>
</reference>
<keyword evidence="2" id="KW-1185">Reference proteome</keyword>
<accession>A0ACC4EAW7</accession>
<proteinExistence type="predicted"/>
<evidence type="ECO:0000313" key="2">
    <source>
        <dbReference type="Proteomes" id="UP001638806"/>
    </source>
</evidence>
<gene>
    <name evidence="1" type="ORF">ACCO45_002362</name>
</gene>
<sequence length="202" mass="21135">MNFKSTLDECGEAGRARGASSSVSRVLLTKPIESFVLAGVASSMIEEADEPMWIKACGMGPATHTLARRPRGVTTAAPPGMATRGAPLKVGNPATQSPVSPGSELETAGEGLADDGSEVATWPAVSERPEMFIAGEWKSSVSLTLAPREENLLYCKASAESDSYPYLTGAAPRGRGGFRSQVRKAPHRGGRRFVDVDAGAVT</sequence>
<protein>
    <submittedName>
        <fullName evidence="1">Uncharacterized protein</fullName>
    </submittedName>
</protein>
<comment type="caution">
    <text evidence="1">The sequence shown here is derived from an EMBL/GenBank/DDBJ whole genome shotgun (WGS) entry which is preliminary data.</text>
</comment>
<dbReference type="EMBL" id="JBGNUJ010000002">
    <property type="protein sequence ID" value="KAL3965358.1"/>
    <property type="molecule type" value="Genomic_DNA"/>
</dbReference>